<evidence type="ECO:0000313" key="9">
    <source>
        <dbReference type="Proteomes" id="UP000185696"/>
    </source>
</evidence>
<feature type="transmembrane region" description="Helical" evidence="7">
    <location>
        <begin position="55"/>
        <end position="74"/>
    </location>
</feature>
<evidence type="ECO:0000256" key="1">
    <source>
        <dbReference type="ARBA" id="ARBA00004651"/>
    </source>
</evidence>
<comment type="similarity">
    <text evidence="2">Belongs to the UPF0324 family.</text>
</comment>
<dbReference type="EMBL" id="MSIF01000004">
    <property type="protein sequence ID" value="OLF11657.1"/>
    <property type="molecule type" value="Genomic_DNA"/>
</dbReference>
<dbReference type="AlphaFoldDB" id="A0A7Z1AZB9"/>
<evidence type="ECO:0000256" key="5">
    <source>
        <dbReference type="ARBA" id="ARBA00022989"/>
    </source>
</evidence>
<keyword evidence="6 7" id="KW-0472">Membrane</keyword>
<dbReference type="RefSeq" id="WP_075132892.1">
    <property type="nucleotide sequence ID" value="NZ_MSIF01000004.1"/>
</dbReference>
<dbReference type="Pfam" id="PF03601">
    <property type="entry name" value="Cons_hypoth698"/>
    <property type="match status" value="1"/>
</dbReference>
<evidence type="ECO:0000256" key="4">
    <source>
        <dbReference type="ARBA" id="ARBA00022692"/>
    </source>
</evidence>
<evidence type="ECO:0008006" key="10">
    <source>
        <dbReference type="Google" id="ProtNLM"/>
    </source>
</evidence>
<feature type="transmembrane region" description="Helical" evidence="7">
    <location>
        <begin position="80"/>
        <end position="102"/>
    </location>
</feature>
<feature type="transmembrane region" description="Helical" evidence="7">
    <location>
        <begin position="26"/>
        <end position="43"/>
    </location>
</feature>
<feature type="transmembrane region" description="Helical" evidence="7">
    <location>
        <begin position="233"/>
        <end position="257"/>
    </location>
</feature>
<feature type="transmembrane region" description="Helical" evidence="7">
    <location>
        <begin position="292"/>
        <end position="314"/>
    </location>
</feature>
<dbReference type="Proteomes" id="UP000185696">
    <property type="component" value="Unassembled WGS sequence"/>
</dbReference>
<dbReference type="InterPro" id="IPR018383">
    <property type="entry name" value="UPF0324_pro"/>
</dbReference>
<feature type="transmembrane region" description="Helical" evidence="7">
    <location>
        <begin position="114"/>
        <end position="136"/>
    </location>
</feature>
<evidence type="ECO:0000256" key="7">
    <source>
        <dbReference type="SAM" id="Phobius"/>
    </source>
</evidence>
<gene>
    <name evidence="8" type="ORF">BLA60_12040</name>
</gene>
<evidence type="ECO:0000256" key="6">
    <source>
        <dbReference type="ARBA" id="ARBA00023136"/>
    </source>
</evidence>
<keyword evidence="3" id="KW-1003">Cell membrane</keyword>
<dbReference type="GO" id="GO:0005886">
    <property type="term" value="C:plasma membrane"/>
    <property type="evidence" value="ECO:0007669"/>
    <property type="project" value="UniProtKB-SubCell"/>
</dbReference>
<evidence type="ECO:0000256" key="2">
    <source>
        <dbReference type="ARBA" id="ARBA00007977"/>
    </source>
</evidence>
<organism evidence="8 9">
    <name type="scientific">Actinophytocola xinjiangensis</name>
    <dbReference type="NCBI Taxonomy" id="485602"/>
    <lineage>
        <taxon>Bacteria</taxon>
        <taxon>Bacillati</taxon>
        <taxon>Actinomycetota</taxon>
        <taxon>Actinomycetes</taxon>
        <taxon>Pseudonocardiales</taxon>
        <taxon>Pseudonocardiaceae</taxon>
    </lineage>
</organism>
<dbReference type="PANTHER" id="PTHR30106:SF2">
    <property type="entry name" value="UPF0324 INNER MEMBRANE PROTEIN YEIH"/>
    <property type="match status" value="1"/>
</dbReference>
<feature type="transmembrane region" description="Helical" evidence="7">
    <location>
        <begin position="174"/>
        <end position="194"/>
    </location>
</feature>
<keyword evidence="9" id="KW-1185">Reference proteome</keyword>
<feature type="transmembrane region" description="Helical" evidence="7">
    <location>
        <begin position="142"/>
        <end position="167"/>
    </location>
</feature>
<accession>A0A7Z1AZB9</accession>
<comment type="caution">
    <text evidence="8">The sequence shown here is derived from an EMBL/GenBank/DDBJ whole genome shotgun (WGS) entry which is preliminary data.</text>
</comment>
<protein>
    <recommendedName>
        <fullName evidence="10">Sulfate exporter family transporter</fullName>
    </recommendedName>
</protein>
<sequence>MLVPGLAVVAVATVLGQVAGWLVPVASALVVGLLLGIGWRAAAGPRAALTPGFRFAATWLLRAGVMLLGFQLALSQIVHFGLPVLAAVIVAVAVTFLATRWFGRLFGLSPARSLLVATGVAVCGASAVAAANPVAGGDEEDAATAVTAVTLLGTVAIALFPLLGLALGVPDTEFGLWTGASVHEVGQVVAIGAAAGPVVLQAAVVIKLARVALLAPLVAVLGLTRKVGGRGPLVPWFVVGFVVLAVVREIVAVPVAVTSTVEFVAGVLLCAGMFGLGAAVDVRSVVRAGGPALAAGALGSVVLAVVAGAGIWIAV</sequence>
<evidence type="ECO:0000256" key="3">
    <source>
        <dbReference type="ARBA" id="ARBA00022475"/>
    </source>
</evidence>
<proteinExistence type="inferred from homology"/>
<feature type="transmembrane region" description="Helical" evidence="7">
    <location>
        <begin position="200"/>
        <end position="221"/>
    </location>
</feature>
<keyword evidence="5 7" id="KW-1133">Transmembrane helix</keyword>
<name>A0A7Z1AZB9_9PSEU</name>
<feature type="transmembrane region" description="Helical" evidence="7">
    <location>
        <begin position="263"/>
        <end position="280"/>
    </location>
</feature>
<dbReference type="PANTHER" id="PTHR30106">
    <property type="entry name" value="INNER MEMBRANE PROTEIN YEIH-RELATED"/>
    <property type="match status" value="1"/>
</dbReference>
<keyword evidence="4 7" id="KW-0812">Transmembrane</keyword>
<reference evidence="8 9" key="1">
    <citation type="submission" date="2016-12" db="EMBL/GenBank/DDBJ databases">
        <title>The draft genome sequence of Actinophytocola xinjiangensis.</title>
        <authorList>
            <person name="Wang W."/>
            <person name="Yuan L."/>
        </authorList>
    </citation>
    <scope>NUCLEOTIDE SEQUENCE [LARGE SCALE GENOMIC DNA]</scope>
    <source>
        <strain evidence="8 9">CGMCC 4.4663</strain>
    </source>
</reference>
<comment type="subcellular location">
    <subcellularLocation>
        <location evidence="1">Cell membrane</location>
        <topology evidence="1">Multi-pass membrane protein</topology>
    </subcellularLocation>
</comment>
<evidence type="ECO:0000313" key="8">
    <source>
        <dbReference type="EMBL" id="OLF11657.1"/>
    </source>
</evidence>